<keyword evidence="3" id="KW-0009">Actin-binding</keyword>
<dbReference type="AlphaFoldDB" id="A0A0E9NKX2"/>
<feature type="domain" description="EF-hand" evidence="6">
    <location>
        <begin position="492"/>
        <end position="527"/>
    </location>
</feature>
<dbReference type="EMBL" id="BACD03000029">
    <property type="protein sequence ID" value="GAO50060.1"/>
    <property type="molecule type" value="Genomic_DNA"/>
</dbReference>
<keyword evidence="4" id="KW-0175">Coiled coil</keyword>
<evidence type="ECO:0000259" key="5">
    <source>
        <dbReference type="PROSITE" id="PS50021"/>
    </source>
</evidence>
<proteinExistence type="predicted"/>
<evidence type="ECO:0000256" key="1">
    <source>
        <dbReference type="ARBA" id="ARBA00022737"/>
    </source>
</evidence>
<dbReference type="FunFam" id="1.10.238.10:FF:000097">
    <property type="entry name" value="Alpha-actinin, sarcomeric (F-actin cross linking protein)"/>
    <property type="match status" value="1"/>
</dbReference>
<dbReference type="SUPFAM" id="SSF47473">
    <property type="entry name" value="EF-hand"/>
    <property type="match status" value="1"/>
</dbReference>
<feature type="domain" description="Calponin-homology (CH)" evidence="5">
    <location>
        <begin position="132"/>
        <end position="238"/>
    </location>
</feature>
<dbReference type="SMART" id="SM01184">
    <property type="entry name" value="efhand_Ca_insen"/>
    <property type="match status" value="1"/>
</dbReference>
<dbReference type="Proteomes" id="UP000033140">
    <property type="component" value="Unassembled WGS sequence"/>
</dbReference>
<reference evidence="7 8" key="3">
    <citation type="journal article" date="2015" name="Genome Announc.">
        <title>Draft Genome Sequence of the Archiascomycetous Yeast Saitoella complicata.</title>
        <authorList>
            <person name="Yamauchi K."/>
            <person name="Kondo S."/>
            <person name="Hamamoto M."/>
            <person name="Takahashi Y."/>
            <person name="Ogura Y."/>
            <person name="Hayashi T."/>
            <person name="Nishida H."/>
        </authorList>
    </citation>
    <scope>NUCLEOTIDE SEQUENCE [LARGE SCALE GENOMIC DNA]</scope>
    <source>
        <strain evidence="7 8">NRRL Y-17804</strain>
    </source>
</reference>
<evidence type="ECO:0000313" key="7">
    <source>
        <dbReference type="EMBL" id="GAO50060.1"/>
    </source>
</evidence>
<feature type="domain" description="Calponin-homology (CH)" evidence="5">
    <location>
        <begin position="17"/>
        <end position="123"/>
    </location>
</feature>
<dbReference type="Pfam" id="PF08726">
    <property type="entry name" value="EFhand_Ca_insen"/>
    <property type="match status" value="1"/>
</dbReference>
<name>A0A0E9NKX2_SAICN</name>
<reference evidence="7 8" key="1">
    <citation type="journal article" date="2011" name="J. Gen. Appl. Microbiol.">
        <title>Draft genome sequencing of the enigmatic yeast Saitoella complicata.</title>
        <authorList>
            <person name="Nishida H."/>
            <person name="Hamamoto M."/>
            <person name="Sugiyama J."/>
        </authorList>
    </citation>
    <scope>NUCLEOTIDE SEQUENCE [LARGE SCALE GENOMIC DNA]</scope>
    <source>
        <strain evidence="7 8">NRRL Y-17804</strain>
    </source>
</reference>
<dbReference type="Gene3D" id="1.20.58.60">
    <property type="match status" value="2"/>
</dbReference>
<dbReference type="SUPFAM" id="SSF47576">
    <property type="entry name" value="Calponin-homology domain, CH-domain"/>
    <property type="match status" value="1"/>
</dbReference>
<dbReference type="InterPro" id="IPR014837">
    <property type="entry name" value="EF-hand_Ca_insen"/>
</dbReference>
<dbReference type="InterPro" id="IPR018247">
    <property type="entry name" value="EF_Hand_1_Ca_BS"/>
</dbReference>
<dbReference type="GO" id="GO:0003779">
    <property type="term" value="F:actin binding"/>
    <property type="evidence" value="ECO:0007669"/>
    <property type="project" value="UniProtKB-KW"/>
</dbReference>
<dbReference type="PROSITE" id="PS50222">
    <property type="entry name" value="EF_HAND_2"/>
    <property type="match status" value="1"/>
</dbReference>
<dbReference type="PROSITE" id="PS50021">
    <property type="entry name" value="CH"/>
    <property type="match status" value="2"/>
</dbReference>
<gene>
    <name evidence="7" type="ORF">G7K_4195-t1</name>
</gene>
<dbReference type="InterPro" id="IPR011992">
    <property type="entry name" value="EF-hand-dom_pair"/>
</dbReference>
<dbReference type="GO" id="GO:0005509">
    <property type="term" value="F:calcium ion binding"/>
    <property type="evidence" value="ECO:0007669"/>
    <property type="project" value="InterPro"/>
</dbReference>
<dbReference type="PROSITE" id="PS00018">
    <property type="entry name" value="EF_HAND_1"/>
    <property type="match status" value="1"/>
</dbReference>
<evidence type="ECO:0000256" key="2">
    <source>
        <dbReference type="ARBA" id="ARBA00022837"/>
    </source>
</evidence>
<organism evidence="7 8">
    <name type="scientific">Saitoella complicata (strain BCRC 22490 / CBS 7301 / JCM 7358 / NBRC 10748 / NRRL Y-17804)</name>
    <dbReference type="NCBI Taxonomy" id="698492"/>
    <lineage>
        <taxon>Eukaryota</taxon>
        <taxon>Fungi</taxon>
        <taxon>Dikarya</taxon>
        <taxon>Ascomycota</taxon>
        <taxon>Taphrinomycotina</taxon>
        <taxon>Taphrinomycotina incertae sedis</taxon>
        <taxon>Saitoella</taxon>
    </lineage>
</organism>
<dbReference type="SMART" id="SM00033">
    <property type="entry name" value="CH"/>
    <property type="match status" value="2"/>
</dbReference>
<keyword evidence="8" id="KW-1185">Reference proteome</keyword>
<evidence type="ECO:0008006" key="9">
    <source>
        <dbReference type="Google" id="ProtNLM"/>
    </source>
</evidence>
<keyword evidence="1" id="KW-0677">Repeat</keyword>
<evidence type="ECO:0000256" key="3">
    <source>
        <dbReference type="ARBA" id="ARBA00023203"/>
    </source>
</evidence>
<dbReference type="Gene3D" id="1.10.238.10">
    <property type="entry name" value="EF-hand"/>
    <property type="match status" value="2"/>
</dbReference>
<dbReference type="CDD" id="cd21215">
    <property type="entry name" value="CH_SpAIN1-like_rpt1"/>
    <property type="match status" value="1"/>
</dbReference>
<reference evidence="7 8" key="2">
    <citation type="journal article" date="2014" name="J. Gen. Appl. Microbiol.">
        <title>The early diverging ascomycetous budding yeast Saitoella complicata has three histone deacetylases belonging to the Clr6, Hos2, and Rpd3 lineages.</title>
        <authorList>
            <person name="Nishida H."/>
            <person name="Matsumoto T."/>
            <person name="Kondo S."/>
            <person name="Hamamoto M."/>
            <person name="Yoshikawa H."/>
        </authorList>
    </citation>
    <scope>NUCLEOTIDE SEQUENCE [LARGE SCALE GENOMIC DNA]</scope>
    <source>
        <strain evidence="7 8">NRRL Y-17804</strain>
    </source>
</reference>
<dbReference type="InterPro" id="IPR002048">
    <property type="entry name" value="EF_hand_dom"/>
</dbReference>
<feature type="coiled-coil region" evidence="4">
    <location>
        <begin position="417"/>
        <end position="447"/>
    </location>
</feature>
<dbReference type="Gene3D" id="1.10.418.10">
    <property type="entry name" value="Calponin-like domain"/>
    <property type="match status" value="2"/>
</dbReference>
<dbReference type="InterPro" id="IPR036872">
    <property type="entry name" value="CH_dom_sf"/>
</dbReference>
<keyword evidence="2" id="KW-0106">Calcium</keyword>
<evidence type="ECO:0000256" key="4">
    <source>
        <dbReference type="SAM" id="Coils"/>
    </source>
</evidence>
<dbReference type="SUPFAM" id="SSF46966">
    <property type="entry name" value="Spectrin repeat"/>
    <property type="match status" value="2"/>
</dbReference>
<comment type="caution">
    <text evidence="7">The sequence shown here is derived from an EMBL/GenBank/DDBJ whole genome shotgun (WGS) entry which is preliminary data.</text>
</comment>
<dbReference type="FunFam" id="1.10.418.10:FF:000030">
    <property type="entry name" value="Related to alpha-actinin"/>
    <property type="match status" value="1"/>
</dbReference>
<dbReference type="STRING" id="698492.A0A0E9NKX2"/>
<protein>
    <recommendedName>
        <fullName evidence="9">Actinin-like protein</fullName>
    </recommendedName>
</protein>
<dbReference type="FunFam" id="1.10.418.10:FF:000077">
    <property type="entry name" value="Related to alpha-actinin"/>
    <property type="match status" value="1"/>
</dbReference>
<dbReference type="InterPro" id="IPR001715">
    <property type="entry name" value="CH_dom"/>
</dbReference>
<dbReference type="PANTHER" id="PTHR11915">
    <property type="entry name" value="SPECTRIN/FILAMIN RELATED CYTOSKELETAL PROTEIN"/>
    <property type="match status" value="1"/>
</dbReference>
<sequence length="674" mass="75990">MSKKTRDDGLLDSGWQDVQNRTFTKWFNSKLSVRAIAPVEDLSKDLSDGIRLIQLLEIIGDEPLGRYNKLARMRVQKAENVAKALDFIKMRGVQFTNIGPEDIMDGNLKLILGLIWTLILRFTIAEINEEGLTAKEGLLLWCQRKTAPYREVDVQNFSTSWRDGLAFCALIHRHRPDLLDYEGLDKDDWRGNTQLAFEVAAEHIGIPQLLEVEDVVDVEKPDERSVMTYVAQYFHAFSALDKVETAGRRVENFIQMIMSAWEMQSSYESRMRALLSVISSIQSHWSTSTFDNSYADAKKQSNDFNEYKKLEKREWVKEKTALESLLGNIQTKLRTYGLRGYEPPEGLGLVDLDGAWRGLLSAEAERSREINGKIRAIKEQLRRDFADKANEFSLCLNTISLQISSLHGSLEEQRQHVATLRDNITPLEDEVEELRELEIACIEANIEENDYTVYTYDDLEYELALAEDAVAAKLAFIENQIIARNMTNMTPAQLEEFESVFRHFDRDHTNVLERLEFNAALASLGLVYPDDEMESLFFKATQSQSSGACADYVTFEQFIRFMVDVTEDQNSPEQVLKSFRDVADGKGYVTEMDLRHSLVEGPVVEFLRGVMPSVGGEGGGGGGGGGGMDYVRFMEAMVEMEGDSSLAAGNGVGEEVKVWSATKGVCLSTAACQD</sequence>
<accession>A0A0E9NKX2</accession>
<evidence type="ECO:0000313" key="8">
    <source>
        <dbReference type="Proteomes" id="UP000033140"/>
    </source>
</evidence>
<evidence type="ECO:0000259" key="6">
    <source>
        <dbReference type="PROSITE" id="PS50222"/>
    </source>
</evidence>
<dbReference type="Pfam" id="PF00307">
    <property type="entry name" value="CH"/>
    <property type="match status" value="2"/>
</dbReference>
<dbReference type="OMA" id="QQRWITV"/>